<dbReference type="Proteomes" id="UP000199691">
    <property type="component" value="Unassembled WGS sequence"/>
</dbReference>
<dbReference type="EMBL" id="FNIX01000034">
    <property type="protein sequence ID" value="SDP97806.1"/>
    <property type="molecule type" value="Genomic_DNA"/>
</dbReference>
<dbReference type="RefSeq" id="WP_143023049.1">
    <property type="nucleotide sequence ID" value="NZ_FNIX01000034.1"/>
</dbReference>
<keyword evidence="2" id="KW-1185">Reference proteome</keyword>
<evidence type="ECO:0000313" key="2">
    <source>
        <dbReference type="Proteomes" id="UP000199691"/>
    </source>
</evidence>
<protein>
    <submittedName>
        <fullName evidence="1">Uncharacterized protein</fullName>
    </submittedName>
</protein>
<dbReference type="AlphaFoldDB" id="A0A1H0X5S0"/>
<organism evidence="1 2">
    <name type="scientific">Lentzea jiangxiensis</name>
    <dbReference type="NCBI Taxonomy" id="641025"/>
    <lineage>
        <taxon>Bacteria</taxon>
        <taxon>Bacillati</taxon>
        <taxon>Actinomycetota</taxon>
        <taxon>Actinomycetes</taxon>
        <taxon>Pseudonocardiales</taxon>
        <taxon>Pseudonocardiaceae</taxon>
        <taxon>Lentzea</taxon>
    </lineage>
</organism>
<gene>
    <name evidence="1" type="ORF">SAMN05421507_13410</name>
</gene>
<evidence type="ECO:0000313" key="1">
    <source>
        <dbReference type="EMBL" id="SDP97806.1"/>
    </source>
</evidence>
<sequence length="304" mass="34449">MTENASITEMLEDIDLFLELGGFAEARELAAQILDTADTDTLDLLARIAWIRENHPNTARARLSDAWKRSTPEHRELVETCVMLHVEPATQPAEAEAPAEPEILRADVHIPTHAEVAELRTGGISAVEAGPVRRKIKPEIRRKRRPARTPEQKRLDREVAHYFRHRAGVDDAVEFETLPGYENDEDQNFMAPLRGLACVSCWTERAAFDNYRHHDGLCNECRQDNRAGLPITSTDPYRDELIAIRCAHIVKTFPKRPTALAILRRDYRGYAPGDRIEMNTWVAQNFRWAVNKPATPAPQYATAA</sequence>
<accession>A0A1H0X5S0</accession>
<name>A0A1H0X5S0_9PSEU</name>
<reference evidence="2" key="1">
    <citation type="submission" date="2016-10" db="EMBL/GenBank/DDBJ databases">
        <authorList>
            <person name="Varghese N."/>
            <person name="Submissions S."/>
        </authorList>
    </citation>
    <scope>NUCLEOTIDE SEQUENCE [LARGE SCALE GENOMIC DNA]</scope>
    <source>
        <strain evidence="2">CGMCC 4.6609</strain>
    </source>
</reference>
<dbReference type="OrthoDB" id="4568218at2"/>
<proteinExistence type="predicted"/>